<accession>A0AAN6IHL9</accession>
<name>A0AAN6IHL9_9EURO</name>
<evidence type="ECO:0000313" key="1">
    <source>
        <dbReference type="EMBL" id="KAI1617783.1"/>
    </source>
</evidence>
<proteinExistence type="predicted"/>
<dbReference type="Proteomes" id="UP001203852">
    <property type="component" value="Unassembled WGS sequence"/>
</dbReference>
<dbReference type="AlphaFoldDB" id="A0AAN6IHL9"/>
<evidence type="ECO:0000313" key="2">
    <source>
        <dbReference type="Proteomes" id="UP001203852"/>
    </source>
</evidence>
<reference evidence="1" key="1">
    <citation type="journal article" date="2022" name="bioRxiv">
        <title>Deciphering the potential niche of two novel black yeast fungi from a biological soil crust based on their genomes, phenotypes, and melanin regulation.</title>
        <authorList>
            <consortium name="DOE Joint Genome Institute"/>
            <person name="Carr E.C."/>
            <person name="Barton Q."/>
            <person name="Grambo S."/>
            <person name="Sullivan M."/>
            <person name="Renfro C.M."/>
            <person name="Kuo A."/>
            <person name="Pangilinan J."/>
            <person name="Lipzen A."/>
            <person name="Keymanesh K."/>
            <person name="Savage E."/>
            <person name="Barry K."/>
            <person name="Grigoriev I.V."/>
            <person name="Riekhof W.R."/>
            <person name="Harris S.S."/>
        </authorList>
    </citation>
    <scope>NUCLEOTIDE SEQUENCE</scope>
    <source>
        <strain evidence="1">JF 03-4F</strain>
    </source>
</reference>
<protein>
    <submittedName>
        <fullName evidence="1">Uncharacterized protein</fullName>
    </submittedName>
</protein>
<comment type="caution">
    <text evidence="1">The sequence shown here is derived from an EMBL/GenBank/DDBJ whole genome shotgun (WGS) entry which is preliminary data.</text>
</comment>
<dbReference type="EMBL" id="MU404350">
    <property type="protein sequence ID" value="KAI1617783.1"/>
    <property type="molecule type" value="Genomic_DNA"/>
</dbReference>
<keyword evidence="2" id="KW-1185">Reference proteome</keyword>
<organism evidence="1 2">
    <name type="scientific">Exophiala viscosa</name>
    <dbReference type="NCBI Taxonomy" id="2486360"/>
    <lineage>
        <taxon>Eukaryota</taxon>
        <taxon>Fungi</taxon>
        <taxon>Dikarya</taxon>
        <taxon>Ascomycota</taxon>
        <taxon>Pezizomycotina</taxon>
        <taxon>Eurotiomycetes</taxon>
        <taxon>Chaetothyriomycetidae</taxon>
        <taxon>Chaetothyriales</taxon>
        <taxon>Herpotrichiellaceae</taxon>
        <taxon>Exophiala</taxon>
    </lineage>
</organism>
<gene>
    <name evidence="1" type="ORF">EDD36DRAFT_11975</name>
</gene>
<sequence>MRPGADRHSYHRSLSRTGCLLARFNPPANRPYYLWRHHTLSLTMRDLEARAVGLRSCAHASYLQPPTSIPHYQVHMYHFQPLHSFATINPPCSVPTDPGQPSLGLISSPFSLSDGFDLQIQRVLPSNHYQRVRRSRLLHEEIKVQMVNSQRQRTKSDSSRCSTNHANSTIVGLCWLLPLMPAVPPPTYIFSLPLRCETWRL</sequence>